<feature type="signal peptide" evidence="14">
    <location>
        <begin position="1"/>
        <end position="19"/>
    </location>
</feature>
<dbReference type="GO" id="GO:0004571">
    <property type="term" value="F:mannosyl-oligosaccharide 1,2-alpha-mannosidase activity"/>
    <property type="evidence" value="ECO:0007669"/>
    <property type="project" value="UniProtKB-EC"/>
</dbReference>
<comment type="similarity">
    <text evidence="3 13">Belongs to the glycosyl hydrolase 47 family.</text>
</comment>
<evidence type="ECO:0000256" key="13">
    <source>
        <dbReference type="RuleBase" id="RU361193"/>
    </source>
</evidence>
<gene>
    <name evidence="15" type="ORF">E4U42_004249</name>
</gene>
<dbReference type="PANTHER" id="PTHR11742">
    <property type="entry name" value="MANNOSYL-OLIGOSACCHARIDE ALPHA-1,2-MANNOSIDASE-RELATED"/>
    <property type="match status" value="1"/>
</dbReference>
<name>A0A8K0NKY6_9HYPO</name>
<dbReference type="FunFam" id="1.50.10.10:FF:000047">
    <property type="entry name" value="Mannosyl-oligosaccharide alpha-1,2-mannosidase"/>
    <property type="match status" value="1"/>
</dbReference>
<organism evidence="15 16">
    <name type="scientific">Claviceps africana</name>
    <dbReference type="NCBI Taxonomy" id="83212"/>
    <lineage>
        <taxon>Eukaryota</taxon>
        <taxon>Fungi</taxon>
        <taxon>Dikarya</taxon>
        <taxon>Ascomycota</taxon>
        <taxon>Pezizomycotina</taxon>
        <taxon>Sordariomycetes</taxon>
        <taxon>Hypocreomycetidae</taxon>
        <taxon>Hypocreales</taxon>
        <taxon>Clavicipitaceae</taxon>
        <taxon>Claviceps</taxon>
    </lineage>
</organism>
<comment type="catalytic activity">
    <reaction evidence="9">
        <text>N(4)-(alpha-D-Man-(1-&gt;2)-alpha-D-Man-(1-&gt;2)-alpha-D-Man-(1-&gt;3)-[alpha-D-Man-(1-&gt;3)-[alpha-D-Man-(1-&gt;2)-alpha-D-Man-(1-&gt;6)]-alpha-D-Man-(1-&gt;6)]-beta-D-Man-(1-&gt;4)-beta-D-GlcNAc-(1-&gt;4)-beta-D-GlcNAc)-L-asparaginyl-[protein] (N-glucan mannose isomer 8A1,2,3B1,3) + 3 H2O = N(4)-(alpha-D-Man-(1-&gt;3)-[alpha-D-Man-(1-&gt;3)-[alpha-D-Man-(1-&gt;6)]-alpha-D-Man-(1-&gt;6)]-beta-D-Man-(1-&gt;4)-beta-D-GlcNAc-(1-&gt;4)-beta-D-GlcNAc)-L-asparaginyl-[protein] (N-glucan mannose isomer 5A1,2) + 3 beta-D-mannose</text>
        <dbReference type="Rhea" id="RHEA:56028"/>
        <dbReference type="Rhea" id="RHEA-COMP:14358"/>
        <dbReference type="Rhea" id="RHEA-COMP:14367"/>
        <dbReference type="ChEBI" id="CHEBI:15377"/>
        <dbReference type="ChEBI" id="CHEBI:28563"/>
        <dbReference type="ChEBI" id="CHEBI:59087"/>
        <dbReference type="ChEBI" id="CHEBI:60628"/>
        <dbReference type="EC" id="3.2.1.113"/>
    </reaction>
</comment>
<dbReference type="GO" id="GO:0005509">
    <property type="term" value="F:calcium ion binding"/>
    <property type="evidence" value="ECO:0007669"/>
    <property type="project" value="InterPro"/>
</dbReference>
<keyword evidence="6" id="KW-1015">Disulfide bond</keyword>
<feature type="binding site" evidence="12">
    <location>
        <position position="507"/>
    </location>
    <ligand>
        <name>Ca(2+)</name>
        <dbReference type="ChEBI" id="CHEBI:29108"/>
    </ligand>
</feature>
<protein>
    <recommendedName>
        <fullName evidence="13">alpha-1,2-Mannosidase</fullName>
        <ecNumber evidence="13">3.2.1.-</ecNumber>
    </recommendedName>
</protein>
<dbReference type="GO" id="GO:0016020">
    <property type="term" value="C:membrane"/>
    <property type="evidence" value="ECO:0007669"/>
    <property type="project" value="InterPro"/>
</dbReference>
<feature type="active site" description="Proton donor" evidence="11">
    <location>
        <position position="121"/>
    </location>
</feature>
<dbReference type="GO" id="GO:0005975">
    <property type="term" value="P:carbohydrate metabolic process"/>
    <property type="evidence" value="ECO:0007669"/>
    <property type="project" value="InterPro"/>
</dbReference>
<proteinExistence type="inferred from homology"/>
<evidence type="ECO:0000313" key="16">
    <source>
        <dbReference type="Proteomes" id="UP000811619"/>
    </source>
</evidence>
<evidence type="ECO:0000256" key="4">
    <source>
        <dbReference type="ARBA" id="ARBA00022729"/>
    </source>
</evidence>
<evidence type="ECO:0000313" key="15">
    <source>
        <dbReference type="EMBL" id="KAG5925487.1"/>
    </source>
</evidence>
<feature type="chain" id="PRO_5035478402" description="alpha-1,2-Mannosidase" evidence="14">
    <location>
        <begin position="20"/>
        <end position="516"/>
    </location>
</feature>
<evidence type="ECO:0000256" key="9">
    <source>
        <dbReference type="ARBA" id="ARBA00047669"/>
    </source>
</evidence>
<keyword evidence="12" id="KW-0479">Metal-binding</keyword>
<feature type="active site" evidence="11">
    <location>
        <position position="415"/>
    </location>
</feature>
<keyword evidence="8 13" id="KW-0326">Glycosidase</keyword>
<keyword evidence="7" id="KW-0325">Glycoprotein</keyword>
<evidence type="ECO:0000256" key="6">
    <source>
        <dbReference type="ARBA" id="ARBA00023157"/>
    </source>
</evidence>
<dbReference type="InterPro" id="IPR050749">
    <property type="entry name" value="Glycosyl_Hydrolase_47"/>
</dbReference>
<keyword evidence="4 14" id="KW-0732">Signal</keyword>
<accession>A0A8K0NKY6</accession>
<dbReference type="InterPro" id="IPR012341">
    <property type="entry name" value="6hp_glycosidase-like_sf"/>
</dbReference>
<dbReference type="PRINTS" id="PR00747">
    <property type="entry name" value="GLYHDRLASE47"/>
</dbReference>
<dbReference type="InterPro" id="IPR036026">
    <property type="entry name" value="Seven-hairpin_glycosidases"/>
</dbReference>
<dbReference type="SUPFAM" id="SSF48225">
    <property type="entry name" value="Seven-hairpin glycosidases"/>
    <property type="match status" value="1"/>
</dbReference>
<evidence type="ECO:0000256" key="11">
    <source>
        <dbReference type="PIRSR" id="PIRSR601382-1"/>
    </source>
</evidence>
<dbReference type="Gene3D" id="1.50.10.10">
    <property type="match status" value="1"/>
</dbReference>
<feature type="active site" evidence="11">
    <location>
        <position position="269"/>
    </location>
</feature>
<dbReference type="InterPro" id="IPR001382">
    <property type="entry name" value="Glyco_hydro_47"/>
</dbReference>
<keyword evidence="5 13" id="KW-0378">Hydrolase</keyword>
<evidence type="ECO:0000256" key="14">
    <source>
        <dbReference type="SAM" id="SignalP"/>
    </source>
</evidence>
<sequence>MPTKTAFAVAALLLSPALASSAATWRKGQPTPDLPKAAQVKQAFQIAWNGYHQHAFPNDTLSPISGKGLNDRNAWGATAVDALSTAIVIGEVETVNQLLDYIATIDFNTTKVVNDGISVFETNIRYLGGLLSGYDLLSGPYANLVTGDRAKHVKGLLQQALVLADGLSVAFDTPTGIPVSTVFFNPTRRASHEDDTNGPAGFGTLVLEWTRLSDLTGNKKYAELAQRAQKYLMEPTGVPQAFPGLVGLTVNITTGKFQDNVGSWGGGIDSYYEYLIKMYLYDPVEFAHYKDQWVIAADSSIKYLTSHPTSRTNLTFLAVYKDKTIVPASQHLAAFAGGNFILGGILLNEPKYVEFGLALAESYYETYTQTPSGIGPEVFRWVANRNDAAPPAQEADFYAKAGFWATYKSYVLRPEVLESLYYAYRVTGDTKWQDMAWTAYSSIRYRCRSGPGYAGLSDVMVQNGGEKDDAQESFFLAETLKYAYLIFADESAVQFQGQGKNGFVYNTEAHPVRVRA</sequence>
<dbReference type="GO" id="GO:0036503">
    <property type="term" value="P:ERAD pathway"/>
    <property type="evidence" value="ECO:0007669"/>
    <property type="project" value="UniProtKB-ARBA"/>
</dbReference>
<comment type="catalytic activity">
    <reaction evidence="10">
        <text>N(4)-(alpha-D-Man-(1-&gt;2)-alpha-D-Man-(1-&gt;2)-alpha-D-Man-(1-&gt;3)-[alpha-D-Man-(1-&gt;2)-alpha-D-Man-(1-&gt;3)-[alpha-D-Man-(1-&gt;2)-alpha-D-Man-(1-&gt;6)]-alpha-D-Man-(1-&gt;6)]-beta-D-Man-(1-&gt;4)-beta-D-GlcNAc-(1-&gt;4)-beta-D-GlcNAc)-L-asparaginyl-[protein] (N-glucan mannose isomer 9A1,2,3B1,2,3) + 4 H2O = N(4)-(alpha-D-Man-(1-&gt;3)-[alpha-D-Man-(1-&gt;3)-[alpha-D-Man-(1-&gt;6)]-alpha-D-Man-(1-&gt;6)]-beta-D-Man-(1-&gt;4)-beta-D-GlcNAc-(1-&gt;4)-beta-D-GlcNAc)-L-asparaginyl-[protein] (N-glucan mannose isomer 5A1,2) + 4 beta-D-mannose</text>
        <dbReference type="Rhea" id="RHEA:56008"/>
        <dbReference type="Rhea" id="RHEA-COMP:14356"/>
        <dbReference type="Rhea" id="RHEA-COMP:14367"/>
        <dbReference type="ChEBI" id="CHEBI:15377"/>
        <dbReference type="ChEBI" id="CHEBI:28563"/>
        <dbReference type="ChEBI" id="CHEBI:59087"/>
        <dbReference type="ChEBI" id="CHEBI:139493"/>
        <dbReference type="EC" id="3.2.1.113"/>
    </reaction>
</comment>
<dbReference type="PANTHER" id="PTHR11742:SF101">
    <property type="entry name" value="MANNOSYL-OLIGOSACCHARIDE ALPHA-1,2-MANNOSIDASE 1B"/>
    <property type="match status" value="1"/>
</dbReference>
<evidence type="ECO:0000256" key="1">
    <source>
        <dbReference type="ARBA" id="ARBA00001913"/>
    </source>
</evidence>
<evidence type="ECO:0000256" key="3">
    <source>
        <dbReference type="ARBA" id="ARBA00007658"/>
    </source>
</evidence>
<evidence type="ECO:0000256" key="2">
    <source>
        <dbReference type="ARBA" id="ARBA00004922"/>
    </source>
</evidence>
<dbReference type="Proteomes" id="UP000811619">
    <property type="component" value="Unassembled WGS sequence"/>
</dbReference>
<comment type="caution">
    <text evidence="15">The sequence shown here is derived from an EMBL/GenBank/DDBJ whole genome shotgun (WGS) entry which is preliminary data.</text>
</comment>
<reference evidence="15" key="1">
    <citation type="journal article" date="2020" name="bioRxiv">
        <title>Whole genome comparisons of ergot fungi reveals the divergence and evolution of species within the genus Claviceps are the result of varying mechanisms driving genome evolution and host range expansion.</title>
        <authorList>
            <person name="Wyka S.A."/>
            <person name="Mondo S.J."/>
            <person name="Liu M."/>
            <person name="Dettman J."/>
            <person name="Nalam V."/>
            <person name="Broders K.D."/>
        </authorList>
    </citation>
    <scope>NUCLEOTIDE SEQUENCE</scope>
    <source>
        <strain evidence="15">CCC 489</strain>
    </source>
</reference>
<dbReference type="Pfam" id="PF01532">
    <property type="entry name" value="Glyco_hydro_47"/>
    <property type="match status" value="1"/>
</dbReference>
<dbReference type="GO" id="GO:0005783">
    <property type="term" value="C:endoplasmic reticulum"/>
    <property type="evidence" value="ECO:0007669"/>
    <property type="project" value="TreeGrafter"/>
</dbReference>
<evidence type="ECO:0000256" key="5">
    <source>
        <dbReference type="ARBA" id="ARBA00022801"/>
    </source>
</evidence>
<comment type="cofactor">
    <cofactor evidence="1 12">
        <name>Ca(2+)</name>
        <dbReference type="ChEBI" id="CHEBI:29108"/>
    </cofactor>
</comment>
<feature type="active site" description="Proton donor" evidence="11">
    <location>
        <position position="377"/>
    </location>
</feature>
<evidence type="ECO:0000256" key="10">
    <source>
        <dbReference type="ARBA" id="ARBA00048605"/>
    </source>
</evidence>
<evidence type="ECO:0000256" key="7">
    <source>
        <dbReference type="ARBA" id="ARBA00023180"/>
    </source>
</evidence>
<dbReference type="UniPathway" id="UPA00378"/>
<dbReference type="AlphaFoldDB" id="A0A8K0NKY6"/>
<evidence type="ECO:0000256" key="12">
    <source>
        <dbReference type="PIRSR" id="PIRSR601382-2"/>
    </source>
</evidence>
<dbReference type="EMBL" id="SRPY01000369">
    <property type="protein sequence ID" value="KAG5925487.1"/>
    <property type="molecule type" value="Genomic_DNA"/>
</dbReference>
<dbReference type="OrthoDB" id="8118055at2759"/>
<keyword evidence="16" id="KW-1185">Reference proteome</keyword>
<dbReference type="EC" id="3.2.1.-" evidence="13"/>
<evidence type="ECO:0000256" key="8">
    <source>
        <dbReference type="ARBA" id="ARBA00023295"/>
    </source>
</evidence>
<comment type="pathway">
    <text evidence="2">Protein modification; protein glycosylation.</text>
</comment>
<keyword evidence="12" id="KW-0106">Calcium</keyword>